<dbReference type="RefSeq" id="WP_130851753.1">
    <property type="nucleotide sequence ID" value="NZ_UYIG01000112.1"/>
</dbReference>
<sequence>MDIAVLKVQKWLNKTYGDVPKFGSVPEDGHTGWATIYGLRKGLQYEFGISELDDGFGDLTIAACNENVGVLGIGYSGNIAMLIQGAFWCKGISPNDFSRKYTEDTVDAVKQLQANAGITPDGSMTTNLMRALFDMSAFTLVSNGDQVVRDMQQWLNANYEHYIGLRPCDGIYQRDTNQALIYALQVLSGVSTPNGNYGSQTIQKTPTIVEGVTGDIVKLIQYGLYVNNFYKDGAIDGYYSPEVADEVLKFRHFMRLPEYNGIADVRVIKGLLTSNGDTSRDSVAFDCATQLTDVKMISRLYNAGFSIVGRYLTGTVGQDDNEKNKYLTSDEVSKLTSNGFSIFPIYEDGGYREAYFTAKQGNEDAYIAANAARDLGFPDGTIIYFAADFDLQDGDIDGTVMAYMAAVKNALEPLGYITGMYGTRNMCRHAASKVGIDRFFVANMSYGWSGNLGFPMPDGWCFDQFVEYTTGSGVDIDQDAASYLDPGQKHFEETGITAEDALNEIKGSLDIKLGVPYTTAYGPFKVKWLAAQDIAEGDSNSTFTISNYQLPQTKIRNWVSDQFNPSTYDTEQSVETVMNGLKKMNLSAKIKKGKVSVSYGISSDGTYNVSMTYYVYSLKKGNLKETLSITVSLSFENSDIDWPDNLGTELVYATAGAAVGLLAVAALLSFPADALLAGAAGVVSFFVSLVEKLVTIA</sequence>
<feature type="domain" description="Peptidoglycan binding-like" evidence="1">
    <location>
        <begin position="84"/>
        <end position="132"/>
    </location>
</feature>
<dbReference type="InterPro" id="IPR036366">
    <property type="entry name" value="PGBDSf"/>
</dbReference>
<evidence type="ECO:0000313" key="3">
    <source>
        <dbReference type="EMBL" id="VDG28452.1"/>
    </source>
</evidence>
<dbReference type="InterPro" id="IPR002477">
    <property type="entry name" value="Peptidoglycan-bd-like"/>
</dbReference>
<dbReference type="Gene3D" id="3.20.20.80">
    <property type="entry name" value="Glycosidases"/>
    <property type="match status" value="1"/>
</dbReference>
<dbReference type="EMBL" id="UYIG01000112">
    <property type="protein sequence ID" value="VDG28452.1"/>
    <property type="molecule type" value="Genomic_DNA"/>
</dbReference>
<dbReference type="Proteomes" id="UP000289996">
    <property type="component" value="Unassembled WGS sequence"/>
</dbReference>
<dbReference type="InterPro" id="IPR015020">
    <property type="entry name" value="Rv2525c-like_Glyco_Hydro-like"/>
</dbReference>
<dbReference type="SUPFAM" id="SSF51445">
    <property type="entry name" value="(Trans)glycosidases"/>
    <property type="match status" value="1"/>
</dbReference>
<proteinExistence type="predicted"/>
<gene>
    <name evidence="3" type="ORF">MUDAN_MDHGFNIF_00638</name>
</gene>
<reference evidence="3 4" key="1">
    <citation type="submission" date="2018-11" db="EMBL/GenBank/DDBJ databases">
        <authorList>
            <person name="Wuyts S."/>
        </authorList>
    </citation>
    <scope>NUCLEOTIDE SEQUENCE [LARGE SCALE GENOMIC DNA]</scope>
    <source>
        <strain evidence="3">Lactobacillus mudanjiangensis AMBF249</strain>
    </source>
</reference>
<dbReference type="AlphaFoldDB" id="A0A660DYU6"/>
<evidence type="ECO:0000259" key="1">
    <source>
        <dbReference type="Pfam" id="PF01471"/>
    </source>
</evidence>
<name>A0A660DYU6_9LACO</name>
<dbReference type="Pfam" id="PF01471">
    <property type="entry name" value="PG_binding_1"/>
    <property type="match status" value="2"/>
</dbReference>
<dbReference type="CDD" id="cd06418">
    <property type="entry name" value="GH25_BacA-like"/>
    <property type="match status" value="1"/>
</dbReference>
<dbReference type="Pfam" id="PF08924">
    <property type="entry name" value="Rv2525c_GlyHyd-like"/>
    <property type="match status" value="1"/>
</dbReference>
<dbReference type="InterPro" id="IPR017853">
    <property type="entry name" value="GH"/>
</dbReference>
<dbReference type="OrthoDB" id="1795295at2"/>
<feature type="domain" description="Peptidoglycan binding-like" evidence="1">
    <location>
        <begin position="214"/>
        <end position="267"/>
    </location>
</feature>
<protein>
    <submittedName>
        <fullName evidence="3">Uncharacterized protein</fullName>
    </submittedName>
</protein>
<dbReference type="Gene3D" id="1.10.101.10">
    <property type="entry name" value="PGBD-like superfamily/PGBD"/>
    <property type="match status" value="1"/>
</dbReference>
<keyword evidence="4" id="KW-1185">Reference proteome</keyword>
<dbReference type="InterPro" id="IPR036365">
    <property type="entry name" value="PGBD-like_sf"/>
</dbReference>
<accession>A0A660DYU6</accession>
<feature type="domain" description="Rv2525c-like glycoside hydrolase-like" evidence="2">
    <location>
        <begin position="299"/>
        <end position="469"/>
    </location>
</feature>
<evidence type="ECO:0000259" key="2">
    <source>
        <dbReference type="Pfam" id="PF08924"/>
    </source>
</evidence>
<dbReference type="SUPFAM" id="SSF47090">
    <property type="entry name" value="PGBD-like"/>
    <property type="match status" value="2"/>
</dbReference>
<organism evidence="3 4">
    <name type="scientific">Lactiplantibacillus mudanjiangensis</name>
    <dbReference type="NCBI Taxonomy" id="1296538"/>
    <lineage>
        <taxon>Bacteria</taxon>
        <taxon>Bacillati</taxon>
        <taxon>Bacillota</taxon>
        <taxon>Bacilli</taxon>
        <taxon>Lactobacillales</taxon>
        <taxon>Lactobacillaceae</taxon>
        <taxon>Lactiplantibacillus</taxon>
    </lineage>
</organism>
<evidence type="ECO:0000313" key="4">
    <source>
        <dbReference type="Proteomes" id="UP000289996"/>
    </source>
</evidence>